<organism evidence="9 10">
    <name type="scientific">Nocardioides fonticola</name>
    <dbReference type="NCBI Taxonomy" id="450363"/>
    <lineage>
        <taxon>Bacteria</taxon>
        <taxon>Bacillati</taxon>
        <taxon>Actinomycetota</taxon>
        <taxon>Actinomycetes</taxon>
        <taxon>Propionibacteriales</taxon>
        <taxon>Nocardioidaceae</taxon>
        <taxon>Nocardioides</taxon>
    </lineage>
</organism>
<keyword evidence="8" id="KW-0328">Glycosyltransferase</keyword>
<keyword evidence="6 8" id="KW-0472">Membrane</keyword>
<accession>A0ABP7XKG2</accession>
<feature type="transmembrane region" description="Helical" evidence="8">
    <location>
        <begin position="189"/>
        <end position="205"/>
    </location>
</feature>
<comment type="similarity">
    <text evidence="8">Belongs to the SEDS family. MrdB/RodA subfamily.</text>
</comment>
<dbReference type="EC" id="2.4.99.28" evidence="8"/>
<evidence type="ECO:0000256" key="3">
    <source>
        <dbReference type="ARBA" id="ARBA00022692"/>
    </source>
</evidence>
<feature type="transmembrane region" description="Helical" evidence="8">
    <location>
        <begin position="302"/>
        <end position="319"/>
    </location>
</feature>
<evidence type="ECO:0000256" key="1">
    <source>
        <dbReference type="ARBA" id="ARBA00004141"/>
    </source>
</evidence>
<name>A0ABP7XKG2_9ACTN</name>
<feature type="transmembrane region" description="Helical" evidence="8">
    <location>
        <begin position="97"/>
        <end position="119"/>
    </location>
</feature>
<dbReference type="EMBL" id="BAAAZH010000014">
    <property type="protein sequence ID" value="GAA4119725.1"/>
    <property type="molecule type" value="Genomic_DNA"/>
</dbReference>
<dbReference type="NCBIfam" id="TIGR02210">
    <property type="entry name" value="rodA_shape"/>
    <property type="match status" value="1"/>
</dbReference>
<dbReference type="HAMAP" id="MF_02079">
    <property type="entry name" value="PGT_RodA"/>
    <property type="match status" value="1"/>
</dbReference>
<dbReference type="PANTHER" id="PTHR30474">
    <property type="entry name" value="CELL CYCLE PROTEIN"/>
    <property type="match status" value="1"/>
</dbReference>
<keyword evidence="8" id="KW-1003">Cell membrane</keyword>
<reference evidence="10" key="1">
    <citation type="journal article" date="2019" name="Int. J. Syst. Evol. Microbiol.">
        <title>The Global Catalogue of Microorganisms (GCM) 10K type strain sequencing project: providing services to taxonomists for standard genome sequencing and annotation.</title>
        <authorList>
            <consortium name="The Broad Institute Genomics Platform"/>
            <consortium name="The Broad Institute Genome Sequencing Center for Infectious Disease"/>
            <person name="Wu L."/>
            <person name="Ma J."/>
        </authorList>
    </citation>
    <scope>NUCLEOTIDE SEQUENCE [LARGE SCALE GENOMIC DNA]</scope>
    <source>
        <strain evidence="10">JCM 16703</strain>
    </source>
</reference>
<gene>
    <name evidence="8 9" type="primary">rodA</name>
    <name evidence="9" type="ORF">GCM10022215_22570</name>
</gene>
<evidence type="ECO:0000256" key="2">
    <source>
        <dbReference type="ARBA" id="ARBA00004752"/>
    </source>
</evidence>
<evidence type="ECO:0000256" key="5">
    <source>
        <dbReference type="ARBA" id="ARBA00022989"/>
    </source>
</evidence>
<evidence type="ECO:0000313" key="10">
    <source>
        <dbReference type="Proteomes" id="UP001501495"/>
    </source>
</evidence>
<sequence>MATVIGRAAPVVRQGLRHRSTATRPVPSWRALDWPLLLGVLALTTLGTLLVWSATSHRTDLTGGDSTAYLGKELVNVAIGLLLLAVVLVADHRWVRIAAPLVYLASIVGLVLVLVMGSTINGSRSWLVLGGMSIQPSEFAKLAVIIGMALVLAERAAGRWRATVGTVEVLLMLAVAGVPALLIISQPDLGTTLVLTATVLGVLAASGAPRRWLALLGLSGVLAAVAAVVGGVLKPYQVDRFLAFLNPDLDPRGAGYNVEQARIAVGNGGLFGQGLFGGSQTRSGFVPEQHTDFVFTVAGEELGLVGAAALILLLGIVLWRALRIAARTDDVFGRVAAAGIACWFGFQAFQNIGMCLGIMPVTGVPLPFVSYGGSSLFASMLAVGLLQNIHLRAALVARRGVAYA</sequence>
<dbReference type="RefSeq" id="WP_344733482.1">
    <property type="nucleotide sequence ID" value="NZ_BAAAZH010000014.1"/>
</dbReference>
<evidence type="ECO:0000256" key="7">
    <source>
        <dbReference type="ARBA" id="ARBA00049902"/>
    </source>
</evidence>
<keyword evidence="4 8" id="KW-0133">Cell shape</keyword>
<feature type="transmembrane region" description="Helical" evidence="8">
    <location>
        <begin position="139"/>
        <end position="157"/>
    </location>
</feature>
<evidence type="ECO:0000256" key="4">
    <source>
        <dbReference type="ARBA" id="ARBA00022960"/>
    </source>
</evidence>
<comment type="pathway">
    <text evidence="2 8">Cell wall biogenesis; peptidoglycan biosynthesis.</text>
</comment>
<keyword evidence="8" id="KW-0961">Cell wall biogenesis/degradation</keyword>
<feature type="transmembrane region" description="Helical" evidence="8">
    <location>
        <begin position="212"/>
        <end position="233"/>
    </location>
</feature>
<dbReference type="InterPro" id="IPR011923">
    <property type="entry name" value="RodA/MrdB"/>
</dbReference>
<dbReference type="InterPro" id="IPR018365">
    <property type="entry name" value="Cell_cycle_FtsW-rel_CS"/>
</dbReference>
<proteinExistence type="inferred from homology"/>
<evidence type="ECO:0000256" key="8">
    <source>
        <dbReference type="HAMAP-Rule" id="MF_02079"/>
    </source>
</evidence>
<feature type="transmembrane region" description="Helical" evidence="8">
    <location>
        <begin position="331"/>
        <end position="349"/>
    </location>
</feature>
<dbReference type="Proteomes" id="UP001501495">
    <property type="component" value="Unassembled WGS sequence"/>
</dbReference>
<comment type="subcellular location">
    <subcellularLocation>
        <location evidence="8">Cell membrane</location>
        <topology evidence="8">Multi-pass membrane protein</topology>
    </subcellularLocation>
    <subcellularLocation>
        <location evidence="1">Membrane</location>
        <topology evidence="1">Multi-pass membrane protein</topology>
    </subcellularLocation>
</comment>
<dbReference type="PANTHER" id="PTHR30474:SF14">
    <property type="entry name" value="CELL CYCLE PROTEIN"/>
    <property type="match status" value="1"/>
</dbReference>
<protein>
    <recommendedName>
        <fullName evidence="8">Peptidoglycan glycosyltransferase RodA</fullName>
        <shortName evidence="8">PGT</shortName>
        <ecNumber evidence="8">2.4.99.28</ecNumber>
    </recommendedName>
    <alternativeName>
        <fullName evidence="8">Cell elongation protein RodA</fullName>
    </alternativeName>
    <alternativeName>
        <fullName evidence="8">Cell wall polymerase</fullName>
    </alternativeName>
    <alternativeName>
        <fullName evidence="8">Peptidoglycan polymerase</fullName>
        <shortName evidence="8">PG polymerase</shortName>
    </alternativeName>
</protein>
<keyword evidence="5 8" id="KW-1133">Transmembrane helix</keyword>
<keyword evidence="8" id="KW-0808">Transferase</keyword>
<keyword evidence="8" id="KW-0573">Peptidoglycan synthesis</keyword>
<feature type="transmembrane region" description="Helical" evidence="8">
    <location>
        <begin position="369"/>
        <end position="389"/>
    </location>
</feature>
<comment type="catalytic activity">
    <reaction evidence="7 8">
        <text>[GlcNAc-(1-&gt;4)-Mur2Ac(oyl-L-Ala-gamma-D-Glu-L-Lys-D-Ala-D-Ala)](n)-di-trans,octa-cis-undecaprenyl diphosphate + beta-D-GlcNAc-(1-&gt;4)-Mur2Ac(oyl-L-Ala-gamma-D-Glu-L-Lys-D-Ala-D-Ala)-di-trans,octa-cis-undecaprenyl diphosphate = [GlcNAc-(1-&gt;4)-Mur2Ac(oyl-L-Ala-gamma-D-Glu-L-Lys-D-Ala-D-Ala)](n+1)-di-trans,octa-cis-undecaprenyl diphosphate + di-trans,octa-cis-undecaprenyl diphosphate + H(+)</text>
        <dbReference type="Rhea" id="RHEA:23708"/>
        <dbReference type="Rhea" id="RHEA-COMP:9602"/>
        <dbReference type="Rhea" id="RHEA-COMP:9603"/>
        <dbReference type="ChEBI" id="CHEBI:15378"/>
        <dbReference type="ChEBI" id="CHEBI:58405"/>
        <dbReference type="ChEBI" id="CHEBI:60033"/>
        <dbReference type="ChEBI" id="CHEBI:78435"/>
        <dbReference type="EC" id="2.4.99.28"/>
    </reaction>
</comment>
<dbReference type="InterPro" id="IPR001182">
    <property type="entry name" value="FtsW/RodA"/>
</dbReference>
<comment type="function">
    <text evidence="8">Peptidoglycan polymerase that is essential for cell wall elongation.</text>
</comment>
<evidence type="ECO:0000256" key="6">
    <source>
        <dbReference type="ARBA" id="ARBA00023136"/>
    </source>
</evidence>
<evidence type="ECO:0000313" key="9">
    <source>
        <dbReference type="EMBL" id="GAA4119725.1"/>
    </source>
</evidence>
<dbReference type="PROSITE" id="PS00428">
    <property type="entry name" value="FTSW_RODA_SPOVE"/>
    <property type="match status" value="1"/>
</dbReference>
<comment type="caution">
    <text evidence="9">The sequence shown here is derived from an EMBL/GenBank/DDBJ whole genome shotgun (WGS) entry which is preliminary data.</text>
</comment>
<feature type="transmembrane region" description="Helical" evidence="8">
    <location>
        <begin position="34"/>
        <end position="54"/>
    </location>
</feature>
<keyword evidence="10" id="KW-1185">Reference proteome</keyword>
<keyword evidence="3 8" id="KW-0812">Transmembrane</keyword>
<dbReference type="Pfam" id="PF01098">
    <property type="entry name" value="FTSW_RODA_SPOVE"/>
    <property type="match status" value="1"/>
</dbReference>
<feature type="transmembrane region" description="Helical" evidence="8">
    <location>
        <begin position="164"/>
        <end position="183"/>
    </location>
</feature>
<feature type="transmembrane region" description="Helical" evidence="8">
    <location>
        <begin position="74"/>
        <end position="90"/>
    </location>
</feature>